<sequence>MDQIHKYPAYTQYFNIPATILAAILCYQYDVYDLSIDEHRYSIIAIIVSILISGSLIAITKSYRWGNDSEYESGHLGNFKQNYRIGSYGIAMFSFSGMSYFCSYQRYPISALFSFFVFNATSAMIYFVFVWELQPLCRGMKYKKGWKDALVLCSPVLGALVISFIISICIVHFCEMRKVWFAALYYVPQMFLNHQTCSTVQNGEIELVQMKEKCSPMKAIGNQSA</sequence>
<proteinExistence type="predicted"/>
<dbReference type="UCSC" id="C24D10.5">
    <property type="organism name" value="c. elegans"/>
</dbReference>
<dbReference type="EMBL" id="BX284604">
    <property type="protein sequence ID" value="CCD61157.1"/>
    <property type="molecule type" value="Genomic_DNA"/>
</dbReference>
<evidence type="ECO:0000313" key="4">
    <source>
        <dbReference type="WormBase" id="C24D10.5"/>
    </source>
</evidence>
<accession>O44132</accession>
<evidence type="ECO:0000256" key="1">
    <source>
        <dbReference type="SAM" id="Phobius"/>
    </source>
</evidence>
<keyword evidence="1" id="KW-0472">Membrane</keyword>
<keyword evidence="1" id="KW-1133">Transmembrane helix</keyword>
<dbReference type="InParanoid" id="O44132"/>
<dbReference type="KEGG" id="cel:CELE_C24D10.5"/>
<protein>
    <submittedName>
        <fullName evidence="2">Transmembrane 9 superfamily member</fullName>
    </submittedName>
</protein>
<reference evidence="2 3" key="1">
    <citation type="journal article" date="1998" name="Science">
        <title>Genome sequence of the nematode C. elegans: a platform for investigating biology.</title>
        <authorList>
            <consortium name="The C. elegans sequencing consortium"/>
            <person name="Sulson J.E."/>
            <person name="Waterston R."/>
        </authorList>
    </citation>
    <scope>NUCLEOTIDE SEQUENCE [LARGE SCALE GENOMIC DNA]</scope>
    <source>
        <strain evidence="2 3">Bristol N2</strain>
    </source>
</reference>
<dbReference type="AlphaFoldDB" id="O44132"/>
<feature type="transmembrane region" description="Helical" evidence="1">
    <location>
        <begin position="109"/>
        <end position="129"/>
    </location>
</feature>
<evidence type="ECO:0000313" key="2">
    <source>
        <dbReference type="EMBL" id="CCD61157.1"/>
    </source>
</evidence>
<feature type="transmembrane region" description="Helical" evidence="1">
    <location>
        <begin position="41"/>
        <end position="63"/>
    </location>
</feature>
<feature type="transmembrane region" description="Helical" evidence="1">
    <location>
        <begin position="12"/>
        <end position="29"/>
    </location>
</feature>
<name>O44132_CAEEL</name>
<organism evidence="2 3">
    <name type="scientific">Caenorhabditis elegans</name>
    <dbReference type="NCBI Taxonomy" id="6239"/>
    <lineage>
        <taxon>Eukaryota</taxon>
        <taxon>Metazoa</taxon>
        <taxon>Ecdysozoa</taxon>
        <taxon>Nematoda</taxon>
        <taxon>Chromadorea</taxon>
        <taxon>Rhabditida</taxon>
        <taxon>Rhabditina</taxon>
        <taxon>Rhabditomorpha</taxon>
        <taxon>Rhabditoidea</taxon>
        <taxon>Rhabditidae</taxon>
        <taxon>Peloderinae</taxon>
        <taxon>Caenorhabditis</taxon>
    </lineage>
</organism>
<dbReference type="HOGENOM" id="CLU_1230900_0_0_1"/>
<evidence type="ECO:0000313" key="3">
    <source>
        <dbReference type="Proteomes" id="UP000001940"/>
    </source>
</evidence>
<dbReference type="PhylomeDB" id="O44132"/>
<dbReference type="CTD" id="182846"/>
<dbReference type="Proteomes" id="UP000001940">
    <property type="component" value="Chromosome IV"/>
</dbReference>
<dbReference type="AGR" id="WB:WBGene00016056"/>
<feature type="transmembrane region" description="Helical" evidence="1">
    <location>
        <begin position="83"/>
        <end position="102"/>
    </location>
</feature>
<dbReference type="RefSeq" id="NP_500727.1">
    <property type="nucleotide sequence ID" value="NM_068326.2"/>
</dbReference>
<dbReference type="STRING" id="6239.C24D10.5.1"/>
<dbReference type="PIR" id="T32498">
    <property type="entry name" value="T32498"/>
</dbReference>
<dbReference type="Bgee" id="WBGene00016056">
    <property type="expression patterns" value="Expressed in germ line (C elegans) and 4 other cell types or tissues"/>
</dbReference>
<keyword evidence="3" id="KW-1185">Reference proteome</keyword>
<gene>
    <name evidence="2 4" type="ORF">C24D10.5</name>
    <name evidence="2" type="ORF">CELE_C24D10.5</name>
</gene>
<feature type="transmembrane region" description="Helical" evidence="1">
    <location>
        <begin position="149"/>
        <end position="174"/>
    </location>
</feature>
<keyword evidence="1 2" id="KW-0812">Transmembrane</keyword>
<dbReference type="GeneID" id="182846"/>
<dbReference type="PaxDb" id="6239-C24D10.5"/>
<dbReference type="WormBase" id="C24D10.5">
    <property type="protein sequence ID" value="CE16877"/>
    <property type="gene ID" value="WBGene00016056"/>
</dbReference>